<dbReference type="EMBL" id="JAQFWQ010000064">
    <property type="protein sequence ID" value="MDA2812989.1"/>
    <property type="molecule type" value="Genomic_DNA"/>
</dbReference>
<evidence type="ECO:0000256" key="3">
    <source>
        <dbReference type="ARBA" id="ARBA00022691"/>
    </source>
</evidence>
<dbReference type="Gene3D" id="1.10.10.10">
    <property type="entry name" value="Winged helix-like DNA-binding domain superfamily/Winged helix DNA-binding domain"/>
    <property type="match status" value="1"/>
</dbReference>
<dbReference type="Gene3D" id="3.40.50.150">
    <property type="entry name" value="Vaccinia Virus protein VP39"/>
    <property type="match status" value="1"/>
</dbReference>
<dbReference type="Gene3D" id="1.10.287.1350">
    <property type="match status" value="1"/>
</dbReference>
<accession>A0ABT4U951</accession>
<dbReference type="GO" id="GO:0008168">
    <property type="term" value="F:methyltransferase activity"/>
    <property type="evidence" value="ECO:0007669"/>
    <property type="project" value="UniProtKB-KW"/>
</dbReference>
<dbReference type="CDD" id="cd02440">
    <property type="entry name" value="AdoMet_MTases"/>
    <property type="match status" value="1"/>
</dbReference>
<keyword evidence="2" id="KW-0808">Transferase</keyword>
<dbReference type="Proteomes" id="UP001527866">
    <property type="component" value="Unassembled WGS sequence"/>
</dbReference>
<dbReference type="InterPro" id="IPR036390">
    <property type="entry name" value="WH_DNA-bd_sf"/>
</dbReference>
<evidence type="ECO:0000313" key="6">
    <source>
        <dbReference type="EMBL" id="MDA2812989.1"/>
    </source>
</evidence>
<reference evidence="6 7" key="1">
    <citation type="submission" date="2023-01" db="EMBL/GenBank/DDBJ databases">
        <title>Draft genome sequence of Nocardiopsis sp. RSe5-2 isolated from halophytes.</title>
        <authorList>
            <person name="Duangmal K."/>
            <person name="Chantavorakit T."/>
        </authorList>
    </citation>
    <scope>NUCLEOTIDE SEQUENCE [LARGE SCALE GENOMIC DNA]</scope>
    <source>
        <strain evidence="6 7">RSe5-2</strain>
    </source>
</reference>
<organism evidence="6 7">
    <name type="scientific">Nocardiopsis endophytica</name>
    <dbReference type="NCBI Taxonomy" id="3018445"/>
    <lineage>
        <taxon>Bacteria</taxon>
        <taxon>Bacillati</taxon>
        <taxon>Actinomycetota</taxon>
        <taxon>Actinomycetes</taxon>
        <taxon>Streptosporangiales</taxon>
        <taxon>Nocardiopsidaceae</taxon>
        <taxon>Nocardiopsis</taxon>
    </lineage>
</organism>
<keyword evidence="7" id="KW-1185">Reference proteome</keyword>
<dbReference type="InterPro" id="IPR012967">
    <property type="entry name" value="COMT_dimerisation"/>
</dbReference>
<dbReference type="PIRSF" id="PIRSF005739">
    <property type="entry name" value="O-mtase"/>
    <property type="match status" value="1"/>
</dbReference>
<evidence type="ECO:0000256" key="1">
    <source>
        <dbReference type="ARBA" id="ARBA00022603"/>
    </source>
</evidence>
<name>A0ABT4U951_9ACTN</name>
<dbReference type="Pfam" id="PF08100">
    <property type="entry name" value="Dimerisation"/>
    <property type="match status" value="1"/>
</dbReference>
<dbReference type="PANTHER" id="PTHR43712:SF2">
    <property type="entry name" value="O-METHYLTRANSFERASE CICE"/>
    <property type="match status" value="1"/>
</dbReference>
<gene>
    <name evidence="6" type="ORF">O4J56_20255</name>
</gene>
<evidence type="ECO:0000256" key="2">
    <source>
        <dbReference type="ARBA" id="ARBA00022679"/>
    </source>
</evidence>
<dbReference type="InterPro" id="IPR001077">
    <property type="entry name" value="COMT_C"/>
</dbReference>
<keyword evidence="1 6" id="KW-0489">Methyltransferase</keyword>
<proteinExistence type="predicted"/>
<dbReference type="GO" id="GO:0032259">
    <property type="term" value="P:methylation"/>
    <property type="evidence" value="ECO:0007669"/>
    <property type="project" value="UniProtKB-KW"/>
</dbReference>
<evidence type="ECO:0000313" key="7">
    <source>
        <dbReference type="Proteomes" id="UP001527866"/>
    </source>
</evidence>
<dbReference type="SUPFAM" id="SSF46785">
    <property type="entry name" value="Winged helix' DNA-binding domain"/>
    <property type="match status" value="1"/>
</dbReference>
<feature type="domain" description="O-methyltransferase dimerisation" evidence="5">
    <location>
        <begin position="29"/>
        <end position="100"/>
    </location>
</feature>
<dbReference type="InterPro" id="IPR016461">
    <property type="entry name" value="COMT-like"/>
</dbReference>
<evidence type="ECO:0000259" key="4">
    <source>
        <dbReference type="Pfam" id="PF00891"/>
    </source>
</evidence>
<dbReference type="Pfam" id="PF00891">
    <property type="entry name" value="Methyltransf_2"/>
    <property type="match status" value="1"/>
</dbReference>
<protein>
    <submittedName>
        <fullName evidence="6">Methyltransferase</fullName>
    </submittedName>
</protein>
<dbReference type="SUPFAM" id="SSF53335">
    <property type="entry name" value="S-adenosyl-L-methionine-dependent methyltransferases"/>
    <property type="match status" value="1"/>
</dbReference>
<keyword evidence="3" id="KW-0949">S-adenosyl-L-methionine</keyword>
<sequence length="353" mass="38280">MSEAVADRGRGGAPALLQDDPRAQRLLLLAGGMRLAHVVRALGELRVADMVADGPVSAEELARRAGAHPDALLRLLRCAASVGVFRELPGPSFGPTELSEGLREDAPGSVLPLVLYNGMELQWRTYGAIMHAVRTGEPAVPEALGSGLWEYLEERPETATRVYGVLNGMNRRLEEEYVAAVRPERFRRIADIGGGDGAFLSALLRRSPEAEGVLFELPSRMEETRRALEEYGCADRVTFVPGDFRTDPLPEGCDAYVMKGIVHNWDDGDALTILRAVRKAIGDSGAPLFAVEQIAAPPNSWDFGRFIDIDLLLIFGGRMRDADQWAALAAEAGFALDGAPVTGRWAAHECRPV</sequence>
<feature type="domain" description="O-methyltransferase C-terminal" evidence="4">
    <location>
        <begin position="129"/>
        <end position="335"/>
    </location>
</feature>
<dbReference type="InterPro" id="IPR036388">
    <property type="entry name" value="WH-like_DNA-bd_sf"/>
</dbReference>
<dbReference type="RefSeq" id="WP_270687758.1">
    <property type="nucleotide sequence ID" value="NZ_JAQFWQ010000064.1"/>
</dbReference>
<comment type="caution">
    <text evidence="6">The sequence shown here is derived from an EMBL/GenBank/DDBJ whole genome shotgun (WGS) entry which is preliminary data.</text>
</comment>
<dbReference type="PROSITE" id="PS51683">
    <property type="entry name" value="SAM_OMT_II"/>
    <property type="match status" value="1"/>
</dbReference>
<evidence type="ECO:0000259" key="5">
    <source>
        <dbReference type="Pfam" id="PF08100"/>
    </source>
</evidence>
<dbReference type="InterPro" id="IPR029063">
    <property type="entry name" value="SAM-dependent_MTases_sf"/>
</dbReference>
<dbReference type="PANTHER" id="PTHR43712">
    <property type="entry name" value="PUTATIVE (AFU_ORTHOLOGUE AFUA_4G14580)-RELATED"/>
    <property type="match status" value="1"/>
</dbReference>